<dbReference type="Pfam" id="PF03235">
    <property type="entry name" value="GmrSD_N"/>
    <property type="match status" value="1"/>
</dbReference>
<name>A0A6N9VBG0_STRMI</name>
<feature type="domain" description="GmrSD restriction endonucleases N-terminal" evidence="1">
    <location>
        <begin position="18"/>
        <end position="236"/>
    </location>
</feature>
<dbReference type="AlphaFoldDB" id="A0A6N9VBG0"/>
<dbReference type="PANTHER" id="PTHR37292:SF2">
    <property type="entry name" value="DUF262 DOMAIN-CONTAINING PROTEIN"/>
    <property type="match status" value="1"/>
</dbReference>
<evidence type="ECO:0000313" key="3">
    <source>
        <dbReference type="Proteomes" id="UP000471648"/>
    </source>
</evidence>
<comment type="caution">
    <text evidence="2">The sequence shown here is derived from an EMBL/GenBank/DDBJ whole genome shotgun (WGS) entry which is preliminary data.</text>
</comment>
<evidence type="ECO:0000313" key="2">
    <source>
        <dbReference type="EMBL" id="NEB70013.1"/>
    </source>
</evidence>
<dbReference type="InterPro" id="IPR004919">
    <property type="entry name" value="GmrSD_N"/>
</dbReference>
<gene>
    <name evidence="2" type="ORF">G3I39_23600</name>
</gene>
<dbReference type="Proteomes" id="UP000471648">
    <property type="component" value="Unassembled WGS sequence"/>
</dbReference>
<accession>A0A6N9VBG0</accession>
<protein>
    <submittedName>
        <fullName evidence="2">DUF262 domain-containing protein</fullName>
    </submittedName>
</protein>
<reference evidence="2 3" key="1">
    <citation type="submission" date="2020-01" db="EMBL/GenBank/DDBJ databases">
        <title>Insect and environment-associated Actinomycetes.</title>
        <authorList>
            <person name="Currrie C."/>
            <person name="Chevrette M."/>
            <person name="Carlson C."/>
            <person name="Stubbendieck R."/>
            <person name="Wendt-Pienkowski E."/>
        </authorList>
    </citation>
    <scope>NUCLEOTIDE SEQUENCE [LARGE SCALE GENOMIC DNA]</scope>
    <source>
        <strain evidence="2 3">SID14438</strain>
    </source>
</reference>
<evidence type="ECO:0000259" key="1">
    <source>
        <dbReference type="Pfam" id="PF03235"/>
    </source>
</evidence>
<proteinExistence type="predicted"/>
<dbReference type="PANTHER" id="PTHR37292">
    <property type="entry name" value="VNG6097C"/>
    <property type="match status" value="1"/>
</dbReference>
<dbReference type="RefSeq" id="WP_078907941.1">
    <property type="nucleotide sequence ID" value="NZ_CP109320.1"/>
</dbReference>
<organism evidence="2 3">
    <name type="scientific">Streptomyces microflavus</name>
    <name type="common">Streptomyces lipmanii</name>
    <dbReference type="NCBI Taxonomy" id="1919"/>
    <lineage>
        <taxon>Bacteria</taxon>
        <taxon>Bacillati</taxon>
        <taxon>Actinomycetota</taxon>
        <taxon>Actinomycetes</taxon>
        <taxon>Kitasatosporales</taxon>
        <taxon>Streptomycetaceae</taxon>
        <taxon>Streptomyces</taxon>
    </lineage>
</organism>
<sequence>MPNEAGDIEVQPEIQLLETVLKDIAAGKLRVPKFQRPFVWRPEQMLDLFDSIERGYPIGSLLVWQTQEHLASLDTIGGLTIPAPEPNATVSYLLDGHQRLSTLFGSLRRPVNAHRSSDQQDWMWWIYRALSENDDRSNRYRHWKSAETPPADYLPMRSILRTMDFLAFARDLGDRTDSPIDIEGLVNEGELVAQRVKSYKMAVVRLVGGSLKHAVEVFSRVNSSGQSMTPDQMVSALTYESTGPDSLADRIDAMRERIASTGFGEVSSTTIFRAILAVTGEEDVQDARWDALARRVEGNLISAVENTDVALGKTVDFLQTVTHVPLARLVPYNAQLMLLTAFFDQCPNPDATQIHELTRWFWITSWSGYFAGANTTQIKQALAEMKNFANKKGQLDLTDQRSRPFPSRFDLRSARIRAFIIWELSEFQERWSPENTSVDAVKLLARADTAAYRHVSTKKGIENISSPANRLILPTDSGVSVRRTLLDIPSDKRESAIASHGITLDALECLRQGDDAGFINLRAAELARRERVFMDQYSTNYSHELVGDADIDTE</sequence>
<dbReference type="EMBL" id="JAAGME010000992">
    <property type="protein sequence ID" value="NEB70013.1"/>
    <property type="molecule type" value="Genomic_DNA"/>
</dbReference>